<dbReference type="AlphaFoldDB" id="A0A026WYE7"/>
<feature type="compositionally biased region" description="Basic and acidic residues" evidence="1">
    <location>
        <begin position="22"/>
        <end position="38"/>
    </location>
</feature>
<dbReference type="Proteomes" id="UP000053097">
    <property type="component" value="Unassembled WGS sequence"/>
</dbReference>
<keyword evidence="3" id="KW-1185">Reference proteome</keyword>
<dbReference type="EMBL" id="KK107069">
    <property type="protein sequence ID" value="EZA60781.1"/>
    <property type="molecule type" value="Genomic_DNA"/>
</dbReference>
<protein>
    <submittedName>
        <fullName evidence="2">Uncharacterized protein</fullName>
    </submittedName>
</protein>
<proteinExistence type="predicted"/>
<feature type="region of interest" description="Disordered" evidence="1">
    <location>
        <begin position="16"/>
        <end position="50"/>
    </location>
</feature>
<reference evidence="2 3" key="1">
    <citation type="journal article" date="2014" name="Curr. Biol.">
        <title>The genome of the clonal raider ant Cerapachys biroi.</title>
        <authorList>
            <person name="Oxley P.R."/>
            <person name="Ji L."/>
            <person name="Fetter-Pruneda I."/>
            <person name="McKenzie S.K."/>
            <person name="Li C."/>
            <person name="Hu H."/>
            <person name="Zhang G."/>
            <person name="Kronauer D.J."/>
        </authorList>
    </citation>
    <scope>NUCLEOTIDE SEQUENCE [LARGE SCALE GENOMIC DNA]</scope>
</reference>
<organism evidence="2 3">
    <name type="scientific">Ooceraea biroi</name>
    <name type="common">Clonal raider ant</name>
    <name type="synonym">Cerapachys biroi</name>
    <dbReference type="NCBI Taxonomy" id="2015173"/>
    <lineage>
        <taxon>Eukaryota</taxon>
        <taxon>Metazoa</taxon>
        <taxon>Ecdysozoa</taxon>
        <taxon>Arthropoda</taxon>
        <taxon>Hexapoda</taxon>
        <taxon>Insecta</taxon>
        <taxon>Pterygota</taxon>
        <taxon>Neoptera</taxon>
        <taxon>Endopterygota</taxon>
        <taxon>Hymenoptera</taxon>
        <taxon>Apocrita</taxon>
        <taxon>Aculeata</taxon>
        <taxon>Formicoidea</taxon>
        <taxon>Formicidae</taxon>
        <taxon>Dorylinae</taxon>
        <taxon>Ooceraea</taxon>
    </lineage>
</organism>
<gene>
    <name evidence="2" type="ORF">X777_14022</name>
</gene>
<accession>A0A026WYE7</accession>
<evidence type="ECO:0000313" key="2">
    <source>
        <dbReference type="EMBL" id="EZA60781.1"/>
    </source>
</evidence>
<name>A0A026WYE7_OOCBI</name>
<evidence type="ECO:0000313" key="3">
    <source>
        <dbReference type="Proteomes" id="UP000053097"/>
    </source>
</evidence>
<evidence type="ECO:0000256" key="1">
    <source>
        <dbReference type="SAM" id="MobiDB-lite"/>
    </source>
</evidence>
<sequence>MSLSDFGTSYMYVRTDNGSESATKERVRESLRLRDSASETKACTLPETMT</sequence>